<protein>
    <recommendedName>
        <fullName evidence="3">Lipoprotein</fullName>
    </recommendedName>
</protein>
<reference evidence="1 2" key="1">
    <citation type="journal article" date="2015" name="Nature">
        <title>rRNA introns, odd ribosomes, and small enigmatic genomes across a large radiation of phyla.</title>
        <authorList>
            <person name="Brown C.T."/>
            <person name="Hug L.A."/>
            <person name="Thomas B.C."/>
            <person name="Sharon I."/>
            <person name="Castelle C.J."/>
            <person name="Singh A."/>
            <person name="Wilkins M.J."/>
            <person name="Williams K.H."/>
            <person name="Banfield J.F."/>
        </authorList>
    </citation>
    <scope>NUCLEOTIDE SEQUENCE [LARGE SCALE GENOMIC DNA]</scope>
</reference>
<evidence type="ECO:0000313" key="1">
    <source>
        <dbReference type="EMBL" id="KKT82353.1"/>
    </source>
</evidence>
<name>A0A0G1KFM6_9BACT</name>
<organism evidence="1 2">
    <name type="scientific">Candidatus Yanofskybacteria bacterium GW2011_GWA2_44_9</name>
    <dbReference type="NCBI Taxonomy" id="1619025"/>
    <lineage>
        <taxon>Bacteria</taxon>
        <taxon>Candidatus Yanofskyibacteriota</taxon>
    </lineage>
</organism>
<dbReference type="EMBL" id="LCJR01000008">
    <property type="protein sequence ID" value="KKT82353.1"/>
    <property type="molecule type" value="Genomic_DNA"/>
</dbReference>
<proteinExistence type="predicted"/>
<dbReference type="AlphaFoldDB" id="A0A0G1KFM6"/>
<dbReference type="Proteomes" id="UP000034032">
    <property type="component" value="Unassembled WGS sequence"/>
</dbReference>
<evidence type="ECO:0000313" key="2">
    <source>
        <dbReference type="Proteomes" id="UP000034032"/>
    </source>
</evidence>
<sequence length="145" mass="16387">MRRTGSIVLVLCAVLTIGCASSNWSLYKNRVTGFRMEYPSEWSIVYEDKDRGVLNVSSISLEKYANGGLPPAGTMEISVVKGACMEPSEDFLRVYLVEDGKGPSFLRKRACFDGYRITLSIWEFDLDKNKKKLLEKILKSFRATN</sequence>
<evidence type="ECO:0008006" key="3">
    <source>
        <dbReference type="Google" id="ProtNLM"/>
    </source>
</evidence>
<gene>
    <name evidence="1" type="ORF">UW79_C0008G0017</name>
</gene>
<accession>A0A0G1KFM6</accession>
<dbReference type="PROSITE" id="PS51257">
    <property type="entry name" value="PROKAR_LIPOPROTEIN"/>
    <property type="match status" value="1"/>
</dbReference>
<comment type="caution">
    <text evidence="1">The sequence shown here is derived from an EMBL/GenBank/DDBJ whole genome shotgun (WGS) entry which is preliminary data.</text>
</comment>